<proteinExistence type="inferred from homology"/>
<evidence type="ECO:0000256" key="3">
    <source>
        <dbReference type="SAM" id="MobiDB-lite"/>
    </source>
</evidence>
<dbReference type="Pfam" id="PF13500">
    <property type="entry name" value="AAA_26"/>
    <property type="match status" value="1"/>
</dbReference>
<organism evidence="4 5">
    <name type="scientific">Endocarpon pusillum</name>
    <dbReference type="NCBI Taxonomy" id="364733"/>
    <lineage>
        <taxon>Eukaryota</taxon>
        <taxon>Fungi</taxon>
        <taxon>Dikarya</taxon>
        <taxon>Ascomycota</taxon>
        <taxon>Pezizomycotina</taxon>
        <taxon>Eurotiomycetes</taxon>
        <taxon>Chaetothyriomycetidae</taxon>
        <taxon>Verrucariales</taxon>
        <taxon>Verrucariaceae</taxon>
        <taxon>Endocarpon</taxon>
    </lineage>
</organism>
<evidence type="ECO:0000256" key="1">
    <source>
        <dbReference type="ARBA" id="ARBA00022576"/>
    </source>
</evidence>
<dbReference type="GO" id="GO:0000287">
    <property type="term" value="F:magnesium ion binding"/>
    <property type="evidence" value="ECO:0007669"/>
    <property type="project" value="InterPro"/>
</dbReference>
<accession>A0A8H7AJZ5</accession>
<dbReference type="AlphaFoldDB" id="A0A8H7AJZ5"/>
<sequence length="824" mass="90551">MLWRDLRVLQIYGANTNVGKSIVSTLLCKAFKRKSPTSGVLYLKPISTGPVEDADTRHISRFAPGVKSENLYQFQEPVSPHLAARSAQNSSYGCRDNSDIGDVSIVEKVKSWIERSARDGFRYTVLETAGGSLSPAPSGTLQADLYRPLRLPVCLVGDHRLGGIASTISAFESLHIRGYDVDSVILFHDKVYGNHEFLQDHFRSHGIRTFALPQPPARQKEAQDDEDLMNEYYDDVSKSTSITEMVDFVDHKHYFRISNLSSMPALAESIIWHPFRQHGISQNLLTIDSAYGDFFQGVNPKSVSSLDDSAPHQKSGIAPIRQGPDEPILEPLFDGSASWWTQGLGHGNPDLALTAAHAAGRYGHVMFASAAHAPALELSSKLLSMLANPRLSRVFFSDNGSTGIEVALKMALRAASKRYGWSRDDEPIGVLGFKGSYHGDCIATMNCSEPSTYNEAVNWYQPWGWWFDPPSLKMRNGVWELQVPQEMGTRTTFQFQSLEHIFDYDTRTHLGHSEIYEQFIMSTLRRLIVDEGRKFGALICEPILMGAGGMIFVDPLFQRTLVKVIRGNPALFAGVSGSTQSASTSMEKSFDWSGLPIIADEVFTGIYRLGRASSSSFLSKLQNTQLVDTDIAPDISVHAKLLTGGLLPLAITTAGESIFNAFLSDKKQDALLHGHSYTAHAVGCSVGAKSLAMLRELEKNGAWQGYQNGWRASAANNPSESEKGVQFWSFWDQVSVKRLSESNKVDGVFALGSVLAIYLKTEDGHSGYTSNAAADLQSTLLGVSDGGFVVHSRVLGNVLYLMASMTSNQESLAAIEKILIRALR</sequence>
<dbReference type="SUPFAM" id="SSF52540">
    <property type="entry name" value="P-loop containing nucleoside triphosphate hydrolases"/>
    <property type="match status" value="1"/>
</dbReference>
<dbReference type="SUPFAM" id="SSF53383">
    <property type="entry name" value="PLP-dependent transferases"/>
    <property type="match status" value="1"/>
</dbReference>
<dbReference type="InterPro" id="IPR015424">
    <property type="entry name" value="PyrdxlP-dep_Trfase"/>
</dbReference>
<dbReference type="GO" id="GO:0004015">
    <property type="term" value="F:adenosylmethionine-8-amino-7-oxononanoate transaminase activity"/>
    <property type="evidence" value="ECO:0007669"/>
    <property type="project" value="TreeGrafter"/>
</dbReference>
<evidence type="ECO:0000313" key="5">
    <source>
        <dbReference type="Proteomes" id="UP000606974"/>
    </source>
</evidence>
<evidence type="ECO:0000256" key="2">
    <source>
        <dbReference type="ARBA" id="ARBA00022679"/>
    </source>
</evidence>
<dbReference type="GO" id="GO:0030170">
    <property type="term" value="F:pyridoxal phosphate binding"/>
    <property type="evidence" value="ECO:0007669"/>
    <property type="project" value="InterPro"/>
</dbReference>
<dbReference type="Gene3D" id="3.40.50.300">
    <property type="entry name" value="P-loop containing nucleotide triphosphate hydrolases"/>
    <property type="match status" value="1"/>
</dbReference>
<evidence type="ECO:0000313" key="4">
    <source>
        <dbReference type="EMBL" id="KAF7509342.1"/>
    </source>
</evidence>
<dbReference type="EMBL" id="JAACFV010000042">
    <property type="protein sequence ID" value="KAF7509342.1"/>
    <property type="molecule type" value="Genomic_DNA"/>
</dbReference>
<dbReference type="UniPathway" id="UPA00078"/>
<dbReference type="Proteomes" id="UP000606974">
    <property type="component" value="Unassembled WGS sequence"/>
</dbReference>
<dbReference type="PANTHER" id="PTHR42684:SF3">
    <property type="entry name" value="ADENOSYLMETHIONINE-8-AMINO-7-OXONONANOATE AMINOTRANSFERASE"/>
    <property type="match status" value="1"/>
</dbReference>
<keyword evidence="5" id="KW-1185">Reference proteome</keyword>
<keyword evidence="1" id="KW-0032">Aminotransferase</keyword>
<dbReference type="CDD" id="cd03109">
    <property type="entry name" value="DTBS"/>
    <property type="match status" value="1"/>
</dbReference>
<dbReference type="InterPro" id="IPR027417">
    <property type="entry name" value="P-loop_NTPase"/>
</dbReference>
<keyword evidence="2" id="KW-0808">Transferase</keyword>
<dbReference type="InterPro" id="IPR004472">
    <property type="entry name" value="DTB_synth_BioD"/>
</dbReference>
<dbReference type="Pfam" id="PF00202">
    <property type="entry name" value="Aminotran_3"/>
    <property type="match status" value="2"/>
</dbReference>
<dbReference type="GO" id="GO:0004141">
    <property type="term" value="F:dethiobiotin synthase activity"/>
    <property type="evidence" value="ECO:0007669"/>
    <property type="project" value="InterPro"/>
</dbReference>
<dbReference type="HAMAP" id="MF_00336">
    <property type="entry name" value="BioD"/>
    <property type="match status" value="1"/>
</dbReference>
<protein>
    <recommendedName>
        <fullName evidence="6">Bifunctional dethiobiotin synthetase/7,8-diamino-pelargonic acid aminotransferase</fullName>
    </recommendedName>
</protein>
<reference evidence="4" key="1">
    <citation type="submission" date="2020-02" db="EMBL/GenBank/DDBJ databases">
        <authorList>
            <person name="Palmer J.M."/>
        </authorList>
    </citation>
    <scope>NUCLEOTIDE SEQUENCE</scope>
    <source>
        <strain evidence="4">EPUS1.4</strain>
        <tissue evidence="4">Thallus</tissue>
    </source>
</reference>
<dbReference type="GO" id="GO:0005739">
    <property type="term" value="C:mitochondrion"/>
    <property type="evidence" value="ECO:0007669"/>
    <property type="project" value="TreeGrafter"/>
</dbReference>
<dbReference type="GO" id="GO:0009102">
    <property type="term" value="P:biotin biosynthetic process"/>
    <property type="evidence" value="ECO:0007669"/>
    <property type="project" value="UniProtKB-UniPathway"/>
</dbReference>
<feature type="region of interest" description="Disordered" evidence="3">
    <location>
        <begin position="302"/>
        <end position="324"/>
    </location>
</feature>
<name>A0A8H7AJZ5_9EURO</name>
<evidence type="ECO:0008006" key="6">
    <source>
        <dbReference type="Google" id="ProtNLM"/>
    </source>
</evidence>
<dbReference type="PANTHER" id="PTHR42684">
    <property type="entry name" value="ADENOSYLMETHIONINE-8-AMINO-7-OXONONANOATE AMINOTRANSFERASE"/>
    <property type="match status" value="1"/>
</dbReference>
<comment type="caution">
    <text evidence="4">The sequence shown here is derived from an EMBL/GenBank/DDBJ whole genome shotgun (WGS) entry which is preliminary data.</text>
</comment>
<dbReference type="Gene3D" id="3.40.640.10">
    <property type="entry name" value="Type I PLP-dependent aspartate aminotransferase-like (Major domain)"/>
    <property type="match status" value="1"/>
</dbReference>
<dbReference type="InterPro" id="IPR015421">
    <property type="entry name" value="PyrdxlP-dep_Trfase_major"/>
</dbReference>
<gene>
    <name evidence="4" type="ORF">GJ744_008065</name>
</gene>
<dbReference type="InterPro" id="IPR005814">
    <property type="entry name" value="Aminotrans_3"/>
</dbReference>
<dbReference type="GO" id="GO:0005524">
    <property type="term" value="F:ATP binding"/>
    <property type="evidence" value="ECO:0007669"/>
    <property type="project" value="InterPro"/>
</dbReference>
<dbReference type="OrthoDB" id="425114at2759"/>